<evidence type="ECO:0000313" key="4">
    <source>
        <dbReference type="Proteomes" id="UP000265520"/>
    </source>
</evidence>
<comment type="caution">
    <text evidence="3">The sequence shown here is derived from an EMBL/GenBank/DDBJ whole genome shotgun (WGS) entry which is preliminary data.</text>
</comment>
<feature type="non-terminal residue" evidence="3">
    <location>
        <position position="1"/>
    </location>
</feature>
<keyword evidence="4" id="KW-1185">Reference proteome</keyword>
<dbReference type="Pfam" id="PF00514">
    <property type="entry name" value="Arm"/>
    <property type="match status" value="1"/>
</dbReference>
<evidence type="ECO:0000256" key="1">
    <source>
        <dbReference type="ARBA" id="ARBA00022737"/>
    </source>
</evidence>
<dbReference type="PANTHER" id="PTHR46976">
    <property type="entry name" value="PROTEIN ARABIDILLO 1"/>
    <property type="match status" value="1"/>
</dbReference>
<dbReference type="PANTHER" id="PTHR46976:SF1">
    <property type="entry name" value="PROTEIN ARABIDILLO 1"/>
    <property type="match status" value="1"/>
</dbReference>
<dbReference type="Gene3D" id="1.25.10.10">
    <property type="entry name" value="Leucine-rich Repeat Variant"/>
    <property type="match status" value="1"/>
</dbReference>
<dbReference type="AlphaFoldDB" id="A0A392TSN6"/>
<dbReference type="InterPro" id="IPR000225">
    <property type="entry name" value="Armadillo"/>
</dbReference>
<dbReference type="EMBL" id="LXQA010651118">
    <property type="protein sequence ID" value="MCI64211.1"/>
    <property type="molecule type" value="Genomic_DNA"/>
</dbReference>
<organism evidence="3 4">
    <name type="scientific">Trifolium medium</name>
    <dbReference type="NCBI Taxonomy" id="97028"/>
    <lineage>
        <taxon>Eukaryota</taxon>
        <taxon>Viridiplantae</taxon>
        <taxon>Streptophyta</taxon>
        <taxon>Embryophyta</taxon>
        <taxon>Tracheophyta</taxon>
        <taxon>Spermatophyta</taxon>
        <taxon>Magnoliopsida</taxon>
        <taxon>eudicotyledons</taxon>
        <taxon>Gunneridae</taxon>
        <taxon>Pentapetalae</taxon>
        <taxon>rosids</taxon>
        <taxon>fabids</taxon>
        <taxon>Fabales</taxon>
        <taxon>Fabaceae</taxon>
        <taxon>Papilionoideae</taxon>
        <taxon>50 kb inversion clade</taxon>
        <taxon>NPAAA clade</taxon>
        <taxon>Hologalegina</taxon>
        <taxon>IRL clade</taxon>
        <taxon>Trifolieae</taxon>
        <taxon>Trifolium</taxon>
    </lineage>
</organism>
<keyword evidence="1" id="KW-0677">Repeat</keyword>
<sequence length="85" mass="8983">IEILVMLAHNCKYEGVQEEAARALGKLDVGQEAGALDALIQLTHSPHEGVRKEAACALWKILLCDDRNHEAIAAAGGVQALVALA</sequence>
<accession>A0A392TSN6</accession>
<reference evidence="3 4" key="1">
    <citation type="journal article" date="2018" name="Front. Plant Sci.">
        <title>Red Clover (Trifolium pratense) and Zigzag Clover (T. medium) - A Picture of Genomic Similarities and Differences.</title>
        <authorList>
            <person name="Dluhosova J."/>
            <person name="Istvanek J."/>
            <person name="Nedelnik J."/>
            <person name="Repkova J."/>
        </authorList>
    </citation>
    <scope>NUCLEOTIDE SEQUENCE [LARGE SCALE GENOMIC DNA]</scope>
    <source>
        <strain evidence="4">cv. 10/8</strain>
        <tissue evidence="3">Leaf</tissue>
    </source>
</reference>
<protein>
    <submittedName>
        <fullName evidence="3">Protein ARABIDILLO 1-like</fullName>
    </submittedName>
</protein>
<feature type="repeat" description="ARM" evidence="2">
    <location>
        <begin position="34"/>
        <end position="76"/>
    </location>
</feature>
<proteinExistence type="predicted"/>
<name>A0A392TSN6_9FABA</name>
<dbReference type="InterPro" id="IPR016024">
    <property type="entry name" value="ARM-type_fold"/>
</dbReference>
<feature type="non-terminal residue" evidence="3">
    <location>
        <position position="85"/>
    </location>
</feature>
<dbReference type="InterPro" id="IPR011989">
    <property type="entry name" value="ARM-like"/>
</dbReference>
<dbReference type="Proteomes" id="UP000265520">
    <property type="component" value="Unassembled WGS sequence"/>
</dbReference>
<dbReference type="SUPFAM" id="SSF48371">
    <property type="entry name" value="ARM repeat"/>
    <property type="match status" value="1"/>
</dbReference>
<dbReference type="PROSITE" id="PS50176">
    <property type="entry name" value="ARM_REPEAT"/>
    <property type="match status" value="1"/>
</dbReference>
<evidence type="ECO:0000313" key="3">
    <source>
        <dbReference type="EMBL" id="MCI64211.1"/>
    </source>
</evidence>
<evidence type="ECO:0000256" key="2">
    <source>
        <dbReference type="PROSITE-ProRule" id="PRU00259"/>
    </source>
</evidence>